<proteinExistence type="predicted"/>
<feature type="domain" description="HTH cro/C1-type" evidence="3">
    <location>
        <begin position="8"/>
        <end position="62"/>
    </location>
</feature>
<accession>A0ABT3E4W4</accession>
<sequence length="171" mass="19695">MQDLGQVLKECRNEAGLSQSDVADAIHVSRQSISKWENNSQLPDISRVRDMCNLYGVSVDCLMEKMEPAEVQGLDNKGNFDGNVQQLMENLRADYEQGKKRTYFDESVLLLIILGVCACLPIIDLIAPWLVIWKNKKTNRYYWWINAICVIMWFVSLSTYGIAYVMSERFI</sequence>
<dbReference type="SMART" id="SM00530">
    <property type="entry name" value="HTH_XRE"/>
    <property type="match status" value="1"/>
</dbReference>
<dbReference type="SUPFAM" id="SSF47413">
    <property type="entry name" value="lambda repressor-like DNA-binding domains"/>
    <property type="match status" value="1"/>
</dbReference>
<dbReference type="InterPro" id="IPR001387">
    <property type="entry name" value="Cro/C1-type_HTH"/>
</dbReference>
<gene>
    <name evidence="4" type="ORF">OIT44_05135</name>
</gene>
<evidence type="ECO:0000313" key="5">
    <source>
        <dbReference type="Proteomes" id="UP001526225"/>
    </source>
</evidence>
<dbReference type="EMBL" id="JAOZFE010000004">
    <property type="protein sequence ID" value="MCW0953453.1"/>
    <property type="molecule type" value="Genomic_DNA"/>
</dbReference>
<evidence type="ECO:0000313" key="4">
    <source>
        <dbReference type="EMBL" id="MCW0953453.1"/>
    </source>
</evidence>
<dbReference type="InterPro" id="IPR010982">
    <property type="entry name" value="Lambda_DNA-bd_dom_sf"/>
</dbReference>
<keyword evidence="2" id="KW-1133">Transmembrane helix</keyword>
<name>A0ABT3E4W4_9LACO</name>
<dbReference type="Pfam" id="PF01381">
    <property type="entry name" value="HTH_3"/>
    <property type="match status" value="1"/>
</dbReference>
<evidence type="ECO:0000256" key="1">
    <source>
        <dbReference type="ARBA" id="ARBA00023125"/>
    </source>
</evidence>
<protein>
    <submittedName>
        <fullName evidence="4">Helix-turn-helix domain-containing protein</fullName>
    </submittedName>
</protein>
<keyword evidence="2" id="KW-0472">Membrane</keyword>
<evidence type="ECO:0000256" key="2">
    <source>
        <dbReference type="SAM" id="Phobius"/>
    </source>
</evidence>
<evidence type="ECO:0000259" key="3">
    <source>
        <dbReference type="PROSITE" id="PS50943"/>
    </source>
</evidence>
<dbReference type="CDD" id="cd00093">
    <property type="entry name" value="HTH_XRE"/>
    <property type="match status" value="1"/>
</dbReference>
<dbReference type="PANTHER" id="PTHR46558:SF4">
    <property type="entry name" value="DNA-BIDING PHAGE PROTEIN"/>
    <property type="match status" value="1"/>
</dbReference>
<dbReference type="Proteomes" id="UP001526225">
    <property type="component" value="Unassembled WGS sequence"/>
</dbReference>
<dbReference type="PROSITE" id="PS50943">
    <property type="entry name" value="HTH_CROC1"/>
    <property type="match status" value="1"/>
</dbReference>
<organism evidence="4 5">
    <name type="scientific">Weissella ceti</name>
    <dbReference type="NCBI Taxonomy" id="759620"/>
    <lineage>
        <taxon>Bacteria</taxon>
        <taxon>Bacillati</taxon>
        <taxon>Bacillota</taxon>
        <taxon>Bacilli</taxon>
        <taxon>Lactobacillales</taxon>
        <taxon>Lactobacillaceae</taxon>
        <taxon>Weissella</taxon>
    </lineage>
</organism>
<keyword evidence="2" id="KW-0812">Transmembrane</keyword>
<dbReference type="Gene3D" id="1.10.260.40">
    <property type="entry name" value="lambda repressor-like DNA-binding domains"/>
    <property type="match status" value="1"/>
</dbReference>
<keyword evidence="1" id="KW-0238">DNA-binding</keyword>
<comment type="caution">
    <text evidence="4">The sequence shown here is derived from an EMBL/GenBank/DDBJ whole genome shotgun (WGS) entry which is preliminary data.</text>
</comment>
<reference evidence="4 5" key="1">
    <citation type="submission" date="2022-10" db="EMBL/GenBank/DDBJ databases">
        <title>Weissella fermenti sp. nov., isolated from fermented cabbage.</title>
        <authorList>
            <person name="Lee J.K."/>
            <person name="Baek J.H."/>
            <person name="Choi D.G."/>
            <person name="Kim J.M."/>
            <person name="Jeon C.O."/>
        </authorList>
    </citation>
    <scope>NUCLEOTIDE SEQUENCE [LARGE SCALE GENOMIC DNA]</scope>
    <source>
        <strain evidence="4 5">KACC 18534</strain>
    </source>
</reference>
<keyword evidence="5" id="KW-1185">Reference proteome</keyword>
<feature type="transmembrane region" description="Helical" evidence="2">
    <location>
        <begin position="108"/>
        <end position="131"/>
    </location>
</feature>
<feature type="transmembrane region" description="Helical" evidence="2">
    <location>
        <begin position="143"/>
        <end position="166"/>
    </location>
</feature>
<dbReference type="PANTHER" id="PTHR46558">
    <property type="entry name" value="TRACRIPTIONAL REGULATORY PROTEIN-RELATED-RELATED"/>
    <property type="match status" value="1"/>
</dbReference>
<dbReference type="RefSeq" id="WP_213408966.1">
    <property type="nucleotide sequence ID" value="NZ_CP074441.1"/>
</dbReference>